<dbReference type="SUPFAM" id="SSF56219">
    <property type="entry name" value="DNase I-like"/>
    <property type="match status" value="1"/>
</dbReference>
<evidence type="ECO:0000259" key="1">
    <source>
        <dbReference type="Pfam" id="PF03372"/>
    </source>
</evidence>
<dbReference type="InterPro" id="IPR036691">
    <property type="entry name" value="Endo/exonu/phosph_ase_sf"/>
</dbReference>
<keyword evidence="2" id="KW-1185">Reference proteome</keyword>
<dbReference type="Pfam" id="PF03372">
    <property type="entry name" value="Exo_endo_phos"/>
    <property type="match status" value="1"/>
</dbReference>
<gene>
    <name evidence="3" type="primary">LOC109127309</name>
</gene>
<evidence type="ECO:0000313" key="3">
    <source>
        <dbReference type="RefSeq" id="XP_019087448.1"/>
    </source>
</evidence>
<reference evidence="2" key="1">
    <citation type="journal article" date="2014" name="Nat. Commun.">
        <title>The emerging biofuel crop Camelina sativa retains a highly undifferentiated hexaploid genome structure.</title>
        <authorList>
            <person name="Kagale S."/>
            <person name="Koh C."/>
            <person name="Nixon J."/>
            <person name="Bollina V."/>
            <person name="Clarke W.E."/>
            <person name="Tuteja R."/>
            <person name="Spillane C."/>
            <person name="Robinson S.J."/>
            <person name="Links M.G."/>
            <person name="Clarke C."/>
            <person name="Higgins E.E."/>
            <person name="Huebert T."/>
            <person name="Sharpe A.G."/>
            <person name="Parkin I.A."/>
        </authorList>
    </citation>
    <scope>NUCLEOTIDE SEQUENCE [LARGE SCALE GENOMIC DNA]</scope>
    <source>
        <strain evidence="2">cv. DH55</strain>
    </source>
</reference>
<dbReference type="Proteomes" id="UP000694864">
    <property type="component" value="Chromosome 11"/>
</dbReference>
<dbReference type="Gene3D" id="3.60.10.10">
    <property type="entry name" value="Endonuclease/exonuclease/phosphatase"/>
    <property type="match status" value="1"/>
</dbReference>
<name>A0ABM1QL10_CAMSA</name>
<proteinExistence type="predicted"/>
<dbReference type="PANTHER" id="PTHR19446">
    <property type="entry name" value="REVERSE TRANSCRIPTASES"/>
    <property type="match status" value="1"/>
</dbReference>
<accession>A0ABM1QL10</accession>
<dbReference type="InterPro" id="IPR005135">
    <property type="entry name" value="Endo/exonuclease/phosphatase"/>
</dbReference>
<dbReference type="RefSeq" id="XP_019087448.1">
    <property type="nucleotide sequence ID" value="XM_019231903.1"/>
</dbReference>
<sequence>MKTDILALFETHASGNRAGQICQGLGFENSFRVDVVGYSRGIWLLWRSGIGDMEIVESTDQFVVAKLRTGMEIVNMIVVYAAPTVIRRSGIWDKLAAVVQGLVGPLFNGGDFNTIVRLDERSGDMGFRGNKFTWRRGRVEDTFVTKRLDRVLCCPHARLKWQEARVTHLPFLASDHAPLYVQMCPVVGRDPDRRPFRFVAAWLTHPSFKELLVASWNVSLTTPEALNELSVKLKQWNRDVFGAIQKRKDGIVRELQIVQDALDLAPSDDMLSQEEVLLKQFEEVLEQKEILWFQKSREKWVALGDHNTKYFHTSTVIRRRHNRVEMLRNDEDQWTYDATKLENLAVQYYKSLIREDRECLNRTFTAIEVEEAVRSMGKFKAPGPDGYQPVFYQECWEVVRESVVRFVLDFFNSGTLPPETNDALVVLIPQVATPERIVQFCPISLCNVLFKTITKMMVLRLNRVIGGLIGPGQSSFIPGRLSIDNIVVVQDAVHSMRRKKGRKGWMLLKLHLEKAYNRIR</sequence>
<evidence type="ECO:0000313" key="2">
    <source>
        <dbReference type="Proteomes" id="UP000694864"/>
    </source>
</evidence>
<dbReference type="GeneID" id="109127309"/>
<protein>
    <submittedName>
        <fullName evidence="3">Uncharacterized protein LOC109127309</fullName>
    </submittedName>
</protein>
<feature type="domain" description="Endonuclease/exonuclease/phosphatase" evidence="1">
    <location>
        <begin position="4"/>
        <end position="176"/>
    </location>
</feature>
<reference evidence="3" key="2">
    <citation type="submission" date="2025-08" db="UniProtKB">
        <authorList>
            <consortium name="RefSeq"/>
        </authorList>
    </citation>
    <scope>IDENTIFICATION</scope>
    <source>
        <tissue evidence="3">Leaf</tissue>
    </source>
</reference>
<organism evidence="2 3">
    <name type="scientific">Camelina sativa</name>
    <name type="common">False flax</name>
    <name type="synonym">Myagrum sativum</name>
    <dbReference type="NCBI Taxonomy" id="90675"/>
    <lineage>
        <taxon>Eukaryota</taxon>
        <taxon>Viridiplantae</taxon>
        <taxon>Streptophyta</taxon>
        <taxon>Embryophyta</taxon>
        <taxon>Tracheophyta</taxon>
        <taxon>Spermatophyta</taxon>
        <taxon>Magnoliopsida</taxon>
        <taxon>eudicotyledons</taxon>
        <taxon>Gunneridae</taxon>
        <taxon>Pentapetalae</taxon>
        <taxon>rosids</taxon>
        <taxon>malvids</taxon>
        <taxon>Brassicales</taxon>
        <taxon>Brassicaceae</taxon>
        <taxon>Camelineae</taxon>
        <taxon>Camelina</taxon>
    </lineage>
</organism>